<evidence type="ECO:0000313" key="3">
    <source>
        <dbReference type="Proteomes" id="UP000267029"/>
    </source>
</evidence>
<dbReference type="InterPro" id="IPR036259">
    <property type="entry name" value="MFS_trans_sf"/>
</dbReference>
<dbReference type="SUPFAM" id="SSF103473">
    <property type="entry name" value="MFS general substrate transporter"/>
    <property type="match status" value="1"/>
</dbReference>
<dbReference type="GO" id="GO:0008028">
    <property type="term" value="F:monocarboxylic acid transmembrane transporter activity"/>
    <property type="evidence" value="ECO:0007669"/>
    <property type="project" value="TreeGrafter"/>
</dbReference>
<evidence type="ECO:0000313" key="4">
    <source>
        <dbReference type="WBParaSite" id="MCOS_0000874801-mRNA-1"/>
    </source>
</evidence>
<gene>
    <name evidence="2" type="ORF">MCOS_LOCUS8749</name>
</gene>
<keyword evidence="3" id="KW-1185">Reference proteome</keyword>
<evidence type="ECO:0000313" key="2">
    <source>
        <dbReference type="EMBL" id="VDD82746.1"/>
    </source>
</evidence>
<reference evidence="4" key="1">
    <citation type="submission" date="2017-02" db="UniProtKB">
        <authorList>
            <consortium name="WormBaseParasite"/>
        </authorList>
    </citation>
    <scope>IDENTIFICATION</scope>
</reference>
<dbReference type="EMBL" id="UXSR01005567">
    <property type="protein sequence ID" value="VDD82746.1"/>
    <property type="molecule type" value="Genomic_DNA"/>
</dbReference>
<keyword evidence="1" id="KW-0472">Membrane</keyword>
<feature type="transmembrane region" description="Helical" evidence="1">
    <location>
        <begin position="103"/>
        <end position="128"/>
    </location>
</feature>
<sequence>MISFDFLKWMTVLGGFMSYFLADGCTYSAGILFFEFKEVFQASSTATSVLPALIYALPQFMSPFLCPLTDIIGFSTAAAWGAVFLCLSFIITSYARQIGIAYFTYGVLMSLGLQLTYTSAFMTVVSTFKDSRW</sequence>
<accession>A0A0R3UM07</accession>
<dbReference type="OrthoDB" id="6499973at2759"/>
<dbReference type="PANTHER" id="PTHR11360:SF260">
    <property type="entry name" value="MFS DOMAIN-CONTAINING PROTEIN"/>
    <property type="match status" value="1"/>
</dbReference>
<feature type="transmembrane region" description="Helical" evidence="1">
    <location>
        <begin position="12"/>
        <end position="34"/>
    </location>
</feature>
<reference evidence="2 3" key="2">
    <citation type="submission" date="2018-10" db="EMBL/GenBank/DDBJ databases">
        <authorList>
            <consortium name="Pathogen Informatics"/>
        </authorList>
    </citation>
    <scope>NUCLEOTIDE SEQUENCE [LARGE SCALE GENOMIC DNA]</scope>
</reference>
<dbReference type="InterPro" id="IPR050327">
    <property type="entry name" value="Proton-linked_MCT"/>
</dbReference>
<keyword evidence="1" id="KW-1133">Transmembrane helix</keyword>
<keyword evidence="1" id="KW-0812">Transmembrane</keyword>
<feature type="transmembrane region" description="Helical" evidence="1">
    <location>
        <begin position="46"/>
        <end position="65"/>
    </location>
</feature>
<dbReference type="PANTHER" id="PTHR11360">
    <property type="entry name" value="MONOCARBOXYLATE TRANSPORTER"/>
    <property type="match status" value="1"/>
</dbReference>
<feature type="transmembrane region" description="Helical" evidence="1">
    <location>
        <begin position="71"/>
        <end position="91"/>
    </location>
</feature>
<dbReference type="WBParaSite" id="MCOS_0000874801-mRNA-1">
    <property type="protein sequence ID" value="MCOS_0000874801-mRNA-1"/>
    <property type="gene ID" value="MCOS_0000874801"/>
</dbReference>
<dbReference type="Proteomes" id="UP000267029">
    <property type="component" value="Unassembled WGS sequence"/>
</dbReference>
<proteinExistence type="predicted"/>
<dbReference type="AlphaFoldDB" id="A0A0R3UM07"/>
<name>A0A0R3UM07_MESCO</name>
<protein>
    <submittedName>
        <fullName evidence="4">UNC93-like protein MFSD11</fullName>
    </submittedName>
</protein>
<organism evidence="4">
    <name type="scientific">Mesocestoides corti</name>
    <name type="common">Flatworm</name>
    <dbReference type="NCBI Taxonomy" id="53468"/>
    <lineage>
        <taxon>Eukaryota</taxon>
        <taxon>Metazoa</taxon>
        <taxon>Spiralia</taxon>
        <taxon>Lophotrochozoa</taxon>
        <taxon>Platyhelminthes</taxon>
        <taxon>Cestoda</taxon>
        <taxon>Eucestoda</taxon>
        <taxon>Cyclophyllidea</taxon>
        <taxon>Mesocestoididae</taxon>
        <taxon>Mesocestoides</taxon>
    </lineage>
</organism>
<evidence type="ECO:0000256" key="1">
    <source>
        <dbReference type="SAM" id="Phobius"/>
    </source>
</evidence>